<dbReference type="AlphaFoldDB" id="A0A2A3N4F9"/>
<dbReference type="Pfam" id="PF07285">
    <property type="entry name" value="DUF1444"/>
    <property type="match status" value="1"/>
</dbReference>
<reference evidence="2" key="1">
    <citation type="submission" date="2017-06" db="EMBL/GenBank/DDBJ databases">
        <title>Capnocytophaga spp. assemblies.</title>
        <authorList>
            <person name="Gulvik C.A."/>
        </authorList>
    </citation>
    <scope>NUCLEOTIDE SEQUENCE [LARGE SCALE GENOMIC DNA]</scope>
    <source>
        <strain evidence="2">H4486</strain>
    </source>
</reference>
<accession>A0A2A3N4F9</accession>
<protein>
    <submittedName>
        <fullName evidence="1">Uncharacterized protein</fullName>
    </submittedName>
</protein>
<sequence length="263" mass="29657">MTNLMNEQEFTQLYIDALRETFPDITINSTAALEVSTTTPDDQREVKHFLDNCFNEYLSNPNDLNDILDKYLAPLIRIYKSEEATTITDCIFPTIKDTIYIKKLKSIVPEAEELPMVYEKYNDELYVFYGVDDGDSIGSLSTSDFEELGMSIEALRELALNNLANTLEIEAQADEHLIFLIADGNYEASLILLTDIWTKENFPVEGEIVIGVPARDVLVVCGSEDTEGLAKLESVISDIYSGGDHIISDKKFVFRNGKFEVFS</sequence>
<dbReference type="Proteomes" id="UP000217334">
    <property type="component" value="Chromosome"/>
</dbReference>
<gene>
    <name evidence="1" type="ORF">CGC59_03290</name>
</gene>
<dbReference type="RefSeq" id="WP_095897826.1">
    <property type="nucleotide sequence ID" value="NZ_CP022379.1"/>
</dbReference>
<dbReference type="InterPro" id="IPR010838">
    <property type="entry name" value="DUF1444"/>
</dbReference>
<evidence type="ECO:0000313" key="2">
    <source>
        <dbReference type="Proteomes" id="UP000217334"/>
    </source>
</evidence>
<proteinExistence type="predicted"/>
<dbReference type="EMBL" id="CP022383">
    <property type="protein sequence ID" value="ATA78761.1"/>
    <property type="molecule type" value="Genomic_DNA"/>
</dbReference>
<organism evidence="1 2">
    <name type="scientific">Capnocytophaga sputigena</name>
    <dbReference type="NCBI Taxonomy" id="1019"/>
    <lineage>
        <taxon>Bacteria</taxon>
        <taxon>Pseudomonadati</taxon>
        <taxon>Bacteroidota</taxon>
        <taxon>Flavobacteriia</taxon>
        <taxon>Flavobacteriales</taxon>
        <taxon>Flavobacteriaceae</taxon>
        <taxon>Capnocytophaga</taxon>
    </lineage>
</organism>
<name>A0A2A3N4F9_CAPSP</name>
<evidence type="ECO:0000313" key="1">
    <source>
        <dbReference type="EMBL" id="ATA78761.1"/>
    </source>
</evidence>
<dbReference type="GeneID" id="78161601"/>